<evidence type="ECO:0000313" key="2">
    <source>
        <dbReference type="Proteomes" id="UP001404104"/>
    </source>
</evidence>
<proteinExistence type="predicted"/>
<evidence type="ECO:0000313" key="1">
    <source>
        <dbReference type="EMBL" id="MEN2787989.1"/>
    </source>
</evidence>
<dbReference type="EMBL" id="JBDIMF010000009">
    <property type="protein sequence ID" value="MEN2787989.1"/>
    <property type="molecule type" value="Genomic_DNA"/>
</dbReference>
<gene>
    <name evidence="1" type="ORF">ABC969_16370</name>
</gene>
<organism evidence="1 2">
    <name type="scientific">Sphingomonas qilianensis</name>
    <dbReference type="NCBI Taxonomy" id="1736690"/>
    <lineage>
        <taxon>Bacteria</taxon>
        <taxon>Pseudomonadati</taxon>
        <taxon>Pseudomonadota</taxon>
        <taxon>Alphaproteobacteria</taxon>
        <taxon>Sphingomonadales</taxon>
        <taxon>Sphingomonadaceae</taxon>
        <taxon>Sphingomonas</taxon>
    </lineage>
</organism>
<protein>
    <submittedName>
        <fullName evidence="1">Uncharacterized protein</fullName>
    </submittedName>
</protein>
<sequence>MDLDELDSEILRCLYLASATADLEAAQELRARADRLNIIAKSIEPKQPPILGMQPSVARVSDIRRAFARAVINL</sequence>
<reference evidence="1 2" key="1">
    <citation type="submission" date="2024-05" db="EMBL/GenBank/DDBJ databases">
        <authorList>
            <person name="Liu Q."/>
            <person name="Xin Y.-H."/>
        </authorList>
    </citation>
    <scope>NUCLEOTIDE SEQUENCE [LARGE SCALE GENOMIC DNA]</scope>
    <source>
        <strain evidence="1 2">CGMCC 1.15349</strain>
    </source>
</reference>
<dbReference type="RefSeq" id="WP_380808271.1">
    <property type="nucleotide sequence ID" value="NZ_JBHRXL010000004.1"/>
</dbReference>
<comment type="caution">
    <text evidence="1">The sequence shown here is derived from an EMBL/GenBank/DDBJ whole genome shotgun (WGS) entry which is preliminary data.</text>
</comment>
<keyword evidence="2" id="KW-1185">Reference proteome</keyword>
<name>A0ABU9XWS2_9SPHN</name>
<accession>A0ABU9XWS2</accession>
<dbReference type="Proteomes" id="UP001404104">
    <property type="component" value="Unassembled WGS sequence"/>
</dbReference>